<keyword evidence="5" id="KW-0493">Microtubule</keyword>
<evidence type="ECO:0000256" key="2">
    <source>
        <dbReference type="ARBA" id="ARBA00009645"/>
    </source>
</evidence>
<feature type="domain" description="HAUS augmin-like complex subunit 3 N-terminal" evidence="12">
    <location>
        <begin position="1"/>
        <end position="103"/>
    </location>
</feature>
<name>A0A453BKE2_AEGTS</name>
<feature type="coiled-coil region" evidence="10">
    <location>
        <begin position="97"/>
        <end position="156"/>
    </location>
</feature>
<dbReference type="GO" id="GO:0005874">
    <property type="term" value="C:microtubule"/>
    <property type="evidence" value="ECO:0007669"/>
    <property type="project" value="UniProtKB-KW"/>
</dbReference>
<dbReference type="GO" id="GO:0070652">
    <property type="term" value="C:HAUS complex"/>
    <property type="evidence" value="ECO:0007669"/>
    <property type="project" value="InterPro"/>
</dbReference>
<evidence type="ECO:0000256" key="11">
    <source>
        <dbReference type="SAM" id="Phobius"/>
    </source>
</evidence>
<evidence type="ECO:0000256" key="1">
    <source>
        <dbReference type="ARBA" id="ARBA00004186"/>
    </source>
</evidence>
<keyword evidence="8" id="KW-0206">Cytoskeleton</keyword>
<evidence type="ECO:0000256" key="7">
    <source>
        <dbReference type="ARBA" id="ARBA00023054"/>
    </source>
</evidence>
<keyword evidence="4" id="KW-0132">Cell division</keyword>
<comment type="subcellular location">
    <subcellularLocation>
        <location evidence="1">Cytoplasm</location>
        <location evidence="1">Cytoskeleton</location>
        <location evidence="1">Spindle</location>
    </subcellularLocation>
</comment>
<accession>A0A453BKE2</accession>
<dbReference type="Gramene" id="AET2Gv20542100.5">
    <property type="protein sequence ID" value="AET2Gv20542100.5"/>
    <property type="gene ID" value="AET2Gv20542100"/>
</dbReference>
<evidence type="ECO:0000313" key="13">
    <source>
        <dbReference type="EnsemblPlants" id="AET2Gv20542100.5"/>
    </source>
</evidence>
<reference evidence="14" key="1">
    <citation type="journal article" date="2014" name="Science">
        <title>Ancient hybridizations among the ancestral genomes of bread wheat.</title>
        <authorList>
            <consortium name="International Wheat Genome Sequencing Consortium,"/>
            <person name="Marcussen T."/>
            <person name="Sandve S.R."/>
            <person name="Heier L."/>
            <person name="Spannagl M."/>
            <person name="Pfeifer M."/>
            <person name="Jakobsen K.S."/>
            <person name="Wulff B.B."/>
            <person name="Steuernagel B."/>
            <person name="Mayer K.F."/>
            <person name="Olsen O.A."/>
        </authorList>
    </citation>
    <scope>NUCLEOTIDE SEQUENCE [LARGE SCALE GENOMIC DNA]</scope>
    <source>
        <strain evidence="14">cv. AL8/78</strain>
    </source>
</reference>
<evidence type="ECO:0000256" key="8">
    <source>
        <dbReference type="ARBA" id="ARBA00023212"/>
    </source>
</evidence>
<keyword evidence="3" id="KW-0963">Cytoplasm</keyword>
<keyword evidence="11" id="KW-0812">Transmembrane</keyword>
<dbReference type="Pfam" id="PF14932">
    <property type="entry name" value="HAUS-augmin3"/>
    <property type="match status" value="1"/>
</dbReference>
<dbReference type="GO" id="GO:0051301">
    <property type="term" value="P:cell division"/>
    <property type="evidence" value="ECO:0007669"/>
    <property type="project" value="UniProtKB-KW"/>
</dbReference>
<evidence type="ECO:0000256" key="3">
    <source>
        <dbReference type="ARBA" id="ARBA00022490"/>
    </source>
</evidence>
<feature type="transmembrane region" description="Helical" evidence="11">
    <location>
        <begin position="389"/>
        <end position="410"/>
    </location>
</feature>
<reference evidence="13" key="5">
    <citation type="journal article" date="2021" name="G3 (Bethesda)">
        <title>Aegilops tauschii genome assembly Aet v5.0 features greater sequence contiguity and improved annotation.</title>
        <authorList>
            <person name="Wang L."/>
            <person name="Zhu T."/>
            <person name="Rodriguez J.C."/>
            <person name="Deal K.R."/>
            <person name="Dubcovsky J."/>
            <person name="McGuire P.E."/>
            <person name="Lux T."/>
            <person name="Spannagl M."/>
            <person name="Mayer K.F.X."/>
            <person name="Baldrich P."/>
            <person name="Meyers B.C."/>
            <person name="Huo N."/>
            <person name="Gu Y.Q."/>
            <person name="Zhou H."/>
            <person name="Devos K.M."/>
            <person name="Bennetzen J.L."/>
            <person name="Unver T."/>
            <person name="Budak H."/>
            <person name="Gulick P.J."/>
            <person name="Galiba G."/>
            <person name="Kalapos B."/>
            <person name="Nelson D.R."/>
            <person name="Li P."/>
            <person name="You F.M."/>
            <person name="Luo M.C."/>
            <person name="Dvorak J."/>
        </authorList>
    </citation>
    <scope>NUCLEOTIDE SEQUENCE [LARGE SCALE GENOMIC DNA]</scope>
    <source>
        <strain evidence="13">cv. AL8/78</strain>
    </source>
</reference>
<evidence type="ECO:0000256" key="10">
    <source>
        <dbReference type="SAM" id="Coils"/>
    </source>
</evidence>
<keyword evidence="14" id="KW-1185">Reference proteome</keyword>
<dbReference type="EnsemblPlants" id="AET2Gv20542100.5">
    <property type="protein sequence ID" value="AET2Gv20542100.5"/>
    <property type="gene ID" value="AET2Gv20542100"/>
</dbReference>
<dbReference type="PANTHER" id="PTHR19378:SF4">
    <property type="entry name" value="OS07G0185700 PROTEIN"/>
    <property type="match status" value="1"/>
</dbReference>
<reference evidence="13" key="3">
    <citation type="journal article" date="2017" name="Nature">
        <title>Genome sequence of the progenitor of the wheat D genome Aegilops tauschii.</title>
        <authorList>
            <person name="Luo M.C."/>
            <person name="Gu Y.Q."/>
            <person name="Puiu D."/>
            <person name="Wang H."/>
            <person name="Twardziok S.O."/>
            <person name="Deal K.R."/>
            <person name="Huo N."/>
            <person name="Zhu T."/>
            <person name="Wang L."/>
            <person name="Wang Y."/>
            <person name="McGuire P.E."/>
            <person name="Liu S."/>
            <person name="Long H."/>
            <person name="Ramasamy R.K."/>
            <person name="Rodriguez J.C."/>
            <person name="Van S.L."/>
            <person name="Yuan L."/>
            <person name="Wang Z."/>
            <person name="Xia Z."/>
            <person name="Xiao L."/>
            <person name="Anderson O.D."/>
            <person name="Ouyang S."/>
            <person name="Liang Y."/>
            <person name="Zimin A.V."/>
            <person name="Pertea G."/>
            <person name="Qi P."/>
            <person name="Bennetzen J.L."/>
            <person name="Dai X."/>
            <person name="Dawson M.W."/>
            <person name="Muller H.G."/>
            <person name="Kugler K."/>
            <person name="Rivarola-Duarte L."/>
            <person name="Spannagl M."/>
            <person name="Mayer K.F.X."/>
            <person name="Lu F.H."/>
            <person name="Bevan M.W."/>
            <person name="Leroy P."/>
            <person name="Li P."/>
            <person name="You F.M."/>
            <person name="Sun Q."/>
            <person name="Liu Z."/>
            <person name="Lyons E."/>
            <person name="Wicker T."/>
            <person name="Salzberg S.L."/>
            <person name="Devos K.M."/>
            <person name="Dvorak J."/>
        </authorList>
    </citation>
    <scope>NUCLEOTIDE SEQUENCE [LARGE SCALE GENOMIC DNA]</scope>
    <source>
        <strain evidence="13">cv. AL8/78</strain>
    </source>
</reference>
<keyword evidence="9" id="KW-0131">Cell cycle</keyword>
<dbReference type="InterPro" id="IPR032733">
    <property type="entry name" value="HAUS3_N"/>
</dbReference>
<reference evidence="13" key="4">
    <citation type="submission" date="2019-03" db="UniProtKB">
        <authorList>
            <consortium name="EnsemblPlants"/>
        </authorList>
    </citation>
    <scope>IDENTIFICATION</scope>
</reference>
<evidence type="ECO:0000256" key="9">
    <source>
        <dbReference type="ARBA" id="ARBA00023306"/>
    </source>
</evidence>
<dbReference type="InterPro" id="IPR026206">
    <property type="entry name" value="HAUS3"/>
</dbReference>
<dbReference type="GO" id="GO:0031023">
    <property type="term" value="P:microtubule organizing center organization"/>
    <property type="evidence" value="ECO:0007669"/>
    <property type="project" value="TreeGrafter"/>
</dbReference>
<proteinExistence type="inferred from homology"/>
<evidence type="ECO:0000313" key="14">
    <source>
        <dbReference type="Proteomes" id="UP000015105"/>
    </source>
</evidence>
<dbReference type="PANTHER" id="PTHR19378">
    <property type="entry name" value="GOLGIN- RELATED"/>
    <property type="match status" value="1"/>
</dbReference>
<dbReference type="Proteomes" id="UP000015105">
    <property type="component" value="Chromosome 2D"/>
</dbReference>
<keyword evidence="11" id="KW-1133">Transmembrane helix</keyword>
<reference evidence="14" key="2">
    <citation type="journal article" date="2017" name="Nat. Plants">
        <title>The Aegilops tauschii genome reveals multiple impacts of transposons.</title>
        <authorList>
            <person name="Zhao G."/>
            <person name="Zou C."/>
            <person name="Li K."/>
            <person name="Wang K."/>
            <person name="Li T."/>
            <person name="Gao L."/>
            <person name="Zhang X."/>
            <person name="Wang H."/>
            <person name="Yang Z."/>
            <person name="Liu X."/>
            <person name="Jiang W."/>
            <person name="Mao L."/>
            <person name="Kong X."/>
            <person name="Jiao Y."/>
            <person name="Jia J."/>
        </authorList>
    </citation>
    <scope>NUCLEOTIDE SEQUENCE [LARGE SCALE GENOMIC DNA]</scope>
    <source>
        <strain evidence="14">cv. AL8/78</strain>
    </source>
</reference>
<keyword evidence="11" id="KW-0472">Membrane</keyword>
<evidence type="ECO:0000259" key="12">
    <source>
        <dbReference type="Pfam" id="PF14932"/>
    </source>
</evidence>
<dbReference type="GO" id="GO:0072686">
    <property type="term" value="C:mitotic spindle"/>
    <property type="evidence" value="ECO:0007669"/>
    <property type="project" value="TreeGrafter"/>
</dbReference>
<keyword evidence="7 10" id="KW-0175">Coiled coil</keyword>
<evidence type="ECO:0000256" key="5">
    <source>
        <dbReference type="ARBA" id="ARBA00022701"/>
    </source>
</evidence>
<keyword evidence="6" id="KW-0498">Mitosis</keyword>
<organism evidence="13 14">
    <name type="scientific">Aegilops tauschii subsp. strangulata</name>
    <name type="common">Goatgrass</name>
    <dbReference type="NCBI Taxonomy" id="200361"/>
    <lineage>
        <taxon>Eukaryota</taxon>
        <taxon>Viridiplantae</taxon>
        <taxon>Streptophyta</taxon>
        <taxon>Embryophyta</taxon>
        <taxon>Tracheophyta</taxon>
        <taxon>Spermatophyta</taxon>
        <taxon>Magnoliopsida</taxon>
        <taxon>Liliopsida</taxon>
        <taxon>Poales</taxon>
        <taxon>Poaceae</taxon>
        <taxon>BOP clade</taxon>
        <taxon>Pooideae</taxon>
        <taxon>Triticodae</taxon>
        <taxon>Triticeae</taxon>
        <taxon>Triticinae</taxon>
        <taxon>Aegilops</taxon>
    </lineage>
</organism>
<sequence>MNAVLGKLVATIQELSYYHSEADIGVYLSYCDFQSYVISNLACTKELNTWFTKKFEKGALRFVAKEDMPRGDSEKPRHFVVELKRINSVFAKSKKQYIEAQMEHANEEATLSKLRAQLASQHSYIHEDIHSLRRRNSELTEELKDLSLQVQECLSETVASLCSDLARLEGANILQGDHNLIVHRQECYISQQKRFINHLVNQLAAHRFLAIACQLERRTKISSAYSLLKATEMELQSYVLAVNSRLDQYHLIGEAASSMIEEGSIDDRDTFLHAVRDILSSYSGSQTMTPTYVSACALVEQISELEDELHCYQHELENVLPRERGRFIDEQCRMVQTLEQILSVPVTHMLPKFTPWPLAQALEELEMISYEVYASVNEVTMAREEKTKVCCFLVLVALSCFSIFGVVLYVDSVITSIFTNVVQMLQQPSRNAQQERRVFADFFCHPGRLENQVRELTSRVRGIPE</sequence>
<protein>
    <recommendedName>
        <fullName evidence="12">HAUS augmin-like complex subunit 3 N-terminal domain-containing protein</fullName>
    </recommendedName>
</protein>
<dbReference type="GO" id="GO:0005815">
    <property type="term" value="C:microtubule organizing center"/>
    <property type="evidence" value="ECO:0007669"/>
    <property type="project" value="TreeGrafter"/>
</dbReference>
<dbReference type="GO" id="GO:0051225">
    <property type="term" value="P:spindle assembly"/>
    <property type="evidence" value="ECO:0007669"/>
    <property type="project" value="InterPro"/>
</dbReference>
<dbReference type="AlphaFoldDB" id="A0A453BKE2"/>
<evidence type="ECO:0000256" key="6">
    <source>
        <dbReference type="ARBA" id="ARBA00022776"/>
    </source>
</evidence>
<comment type="similarity">
    <text evidence="2">Belongs to the HAUS3 family.</text>
</comment>
<evidence type="ECO:0000256" key="4">
    <source>
        <dbReference type="ARBA" id="ARBA00022618"/>
    </source>
</evidence>